<evidence type="ECO:0000259" key="3">
    <source>
        <dbReference type="SMART" id="SM01178"/>
    </source>
</evidence>
<gene>
    <name evidence="4" type="ORF">BDK51DRAFT_13340</name>
</gene>
<sequence>SQKSTKAFVSWVRSYNEHQANYIFRFKEVDLASVAKAFGLLKLPKMPELKTAKIE</sequence>
<evidence type="ECO:0000256" key="1">
    <source>
        <dbReference type="ARBA" id="ARBA00022801"/>
    </source>
</evidence>
<evidence type="ECO:0000313" key="5">
    <source>
        <dbReference type="Proteomes" id="UP000269721"/>
    </source>
</evidence>
<feature type="domain" description="ATP-dependent rRNA helicase SPB4-like C-terminal extension" evidence="3">
    <location>
        <begin position="1"/>
        <end position="48"/>
    </location>
</feature>
<name>A0A4P9W256_9FUNG</name>
<keyword evidence="2" id="KW-0067">ATP-binding</keyword>
<feature type="non-terminal residue" evidence="4">
    <location>
        <position position="1"/>
    </location>
</feature>
<dbReference type="AlphaFoldDB" id="A0A4P9W256"/>
<dbReference type="Proteomes" id="UP000269721">
    <property type="component" value="Unassembled WGS sequence"/>
</dbReference>
<proteinExistence type="predicted"/>
<dbReference type="GO" id="GO:0016787">
    <property type="term" value="F:hydrolase activity"/>
    <property type="evidence" value="ECO:0007669"/>
    <property type="project" value="UniProtKB-KW"/>
</dbReference>
<keyword evidence="2" id="KW-0347">Helicase</keyword>
<evidence type="ECO:0000256" key="2">
    <source>
        <dbReference type="ARBA" id="ARBA00022806"/>
    </source>
</evidence>
<reference evidence="5" key="1">
    <citation type="journal article" date="2018" name="Nat. Microbiol.">
        <title>Leveraging single-cell genomics to expand the fungal tree of life.</title>
        <authorList>
            <person name="Ahrendt S.R."/>
            <person name="Quandt C.A."/>
            <person name="Ciobanu D."/>
            <person name="Clum A."/>
            <person name="Salamov A."/>
            <person name="Andreopoulos B."/>
            <person name="Cheng J.F."/>
            <person name="Woyke T."/>
            <person name="Pelin A."/>
            <person name="Henrissat B."/>
            <person name="Reynolds N.K."/>
            <person name="Benny G.L."/>
            <person name="Smith M.E."/>
            <person name="James T.Y."/>
            <person name="Grigoriev I.V."/>
        </authorList>
    </citation>
    <scope>NUCLEOTIDE SEQUENCE [LARGE SCALE GENOMIC DNA]</scope>
</reference>
<dbReference type="InterPro" id="IPR025313">
    <property type="entry name" value="SPB4-like_CTE"/>
</dbReference>
<keyword evidence="2" id="KW-0547">Nucleotide-binding</keyword>
<dbReference type="EMBL" id="KZ999249">
    <property type="protein sequence ID" value="RKO85263.1"/>
    <property type="molecule type" value="Genomic_DNA"/>
</dbReference>
<dbReference type="OrthoDB" id="7396459at2759"/>
<organism evidence="4 5">
    <name type="scientific">Blyttiomyces helicus</name>
    <dbReference type="NCBI Taxonomy" id="388810"/>
    <lineage>
        <taxon>Eukaryota</taxon>
        <taxon>Fungi</taxon>
        <taxon>Fungi incertae sedis</taxon>
        <taxon>Chytridiomycota</taxon>
        <taxon>Chytridiomycota incertae sedis</taxon>
        <taxon>Chytridiomycetes</taxon>
        <taxon>Chytridiomycetes incertae sedis</taxon>
        <taxon>Blyttiomyces</taxon>
    </lineage>
</organism>
<protein>
    <recommendedName>
        <fullName evidence="3">ATP-dependent rRNA helicase SPB4-like C-terminal extension domain-containing protein</fullName>
    </recommendedName>
</protein>
<accession>A0A4P9W256</accession>
<feature type="non-terminal residue" evidence="4">
    <location>
        <position position="55"/>
    </location>
</feature>
<keyword evidence="1" id="KW-0378">Hydrolase</keyword>
<dbReference type="Pfam" id="PF13959">
    <property type="entry name" value="CTE_SPB4"/>
    <property type="match status" value="1"/>
</dbReference>
<keyword evidence="5" id="KW-1185">Reference proteome</keyword>
<dbReference type="GO" id="GO:0004386">
    <property type="term" value="F:helicase activity"/>
    <property type="evidence" value="ECO:0007669"/>
    <property type="project" value="UniProtKB-KW"/>
</dbReference>
<dbReference type="SMART" id="SM01178">
    <property type="entry name" value="DUF4217"/>
    <property type="match status" value="1"/>
</dbReference>
<evidence type="ECO:0000313" key="4">
    <source>
        <dbReference type="EMBL" id="RKO85263.1"/>
    </source>
</evidence>